<evidence type="ECO:0000256" key="1">
    <source>
        <dbReference type="ARBA" id="ARBA00008596"/>
    </source>
</evidence>
<dbReference type="EMBL" id="JAAAIM010000056">
    <property type="protein sequence ID" value="KAG0296501.1"/>
    <property type="molecule type" value="Genomic_DNA"/>
</dbReference>
<gene>
    <name evidence="6" type="primary">RPS26_2</name>
    <name evidence="6" type="ORF">BGZ96_009320</name>
</gene>
<evidence type="ECO:0000313" key="6">
    <source>
        <dbReference type="EMBL" id="KAG0296501.1"/>
    </source>
</evidence>
<name>A0ABQ7KDI8_9FUNG</name>
<dbReference type="PANTHER" id="PTHR12538">
    <property type="entry name" value="40S RIBOSOMAL PROTEIN S26"/>
    <property type="match status" value="1"/>
</dbReference>
<evidence type="ECO:0000313" key="7">
    <source>
        <dbReference type="Proteomes" id="UP001194696"/>
    </source>
</evidence>
<dbReference type="Gene3D" id="3.30.1740.20">
    <property type="entry name" value="Ribosomal protein S26e"/>
    <property type="match status" value="1"/>
</dbReference>
<dbReference type="InterPro" id="IPR000892">
    <property type="entry name" value="Ribosomal_eS26"/>
</dbReference>
<organism evidence="6 7">
    <name type="scientific">Linnemannia gamsii</name>
    <dbReference type="NCBI Taxonomy" id="64522"/>
    <lineage>
        <taxon>Eukaryota</taxon>
        <taxon>Fungi</taxon>
        <taxon>Fungi incertae sedis</taxon>
        <taxon>Mucoromycota</taxon>
        <taxon>Mortierellomycotina</taxon>
        <taxon>Mortierellomycetes</taxon>
        <taxon>Mortierellales</taxon>
        <taxon>Mortierellaceae</taxon>
        <taxon>Linnemannia</taxon>
    </lineage>
</organism>
<dbReference type="Pfam" id="PF01283">
    <property type="entry name" value="Ribosomal_S26e"/>
    <property type="match status" value="1"/>
</dbReference>
<evidence type="ECO:0000256" key="3">
    <source>
        <dbReference type="ARBA" id="ARBA00023274"/>
    </source>
</evidence>
<comment type="similarity">
    <text evidence="1 4">Belongs to the eukaryotic ribosomal protein eS26 family.</text>
</comment>
<accession>A0ABQ7KDI8</accession>
<sequence>MRNLAGRRELPGQEGSIIGLGRHNDLASLSQGTKVYPGRTIDVLREFWKGKTRCILLMTEDDRFHGRTSISEPQYLPVNPFLTSFFSLKQTFKRRNHGRNKNGRGHVKPVRCSNCSRCVPKDKAIKRYTVRPMVELAAVRDITEALVYKEYVLPKFYIKIHYCISCAVHAHIVRVRSRVGRRSRAPPPRFRFKDGKKVAPAQVAKPL</sequence>
<dbReference type="Proteomes" id="UP001194696">
    <property type="component" value="Unassembled WGS sequence"/>
</dbReference>
<dbReference type="GO" id="GO:0005840">
    <property type="term" value="C:ribosome"/>
    <property type="evidence" value="ECO:0007669"/>
    <property type="project" value="UniProtKB-KW"/>
</dbReference>
<keyword evidence="3 4" id="KW-0687">Ribonucleoprotein</keyword>
<feature type="region of interest" description="Disordered" evidence="5">
    <location>
        <begin position="183"/>
        <end position="207"/>
    </location>
</feature>
<keyword evidence="7" id="KW-1185">Reference proteome</keyword>
<reference evidence="6 7" key="1">
    <citation type="journal article" date="2020" name="Fungal Divers.">
        <title>Resolving the Mortierellaceae phylogeny through synthesis of multi-gene phylogenetics and phylogenomics.</title>
        <authorList>
            <person name="Vandepol N."/>
            <person name="Liber J."/>
            <person name="Desiro A."/>
            <person name="Na H."/>
            <person name="Kennedy M."/>
            <person name="Barry K."/>
            <person name="Grigoriev I.V."/>
            <person name="Miller A.N."/>
            <person name="O'Donnell K."/>
            <person name="Stajich J.E."/>
            <person name="Bonito G."/>
        </authorList>
    </citation>
    <scope>NUCLEOTIDE SEQUENCE [LARGE SCALE GENOMIC DNA]</scope>
    <source>
        <strain evidence="6 7">AD045</strain>
    </source>
</reference>
<dbReference type="InterPro" id="IPR038551">
    <property type="entry name" value="Ribosomal_eS26_sf"/>
</dbReference>
<evidence type="ECO:0000256" key="5">
    <source>
        <dbReference type="SAM" id="MobiDB-lite"/>
    </source>
</evidence>
<proteinExistence type="inferred from homology"/>
<protein>
    <recommendedName>
        <fullName evidence="4">40S ribosomal protein S26</fullName>
    </recommendedName>
</protein>
<keyword evidence="2 4" id="KW-0689">Ribosomal protein</keyword>
<dbReference type="PANTHER" id="PTHR12538:SF0">
    <property type="entry name" value="40S RIBOSOMAL PROTEIN S26"/>
    <property type="match status" value="1"/>
</dbReference>
<evidence type="ECO:0000256" key="4">
    <source>
        <dbReference type="RuleBase" id="RU363128"/>
    </source>
</evidence>
<evidence type="ECO:0000256" key="2">
    <source>
        <dbReference type="ARBA" id="ARBA00022980"/>
    </source>
</evidence>
<comment type="caution">
    <text evidence="6">The sequence shown here is derived from an EMBL/GenBank/DDBJ whole genome shotgun (WGS) entry which is preliminary data.</text>
</comment>